<dbReference type="AlphaFoldDB" id="A0A1C3E6H6"/>
<comment type="caution">
    <text evidence="2">The sequence shown here is derived from an EMBL/GenBank/DDBJ whole genome shotgun (WGS) entry which is preliminary data.</text>
</comment>
<keyword evidence="3" id="KW-1185">Reference proteome</keyword>
<gene>
    <name evidence="2" type="ORF">A6X21_11460</name>
</gene>
<dbReference type="OrthoDB" id="212248at2"/>
<evidence type="ECO:0000256" key="1">
    <source>
        <dbReference type="SAM" id="Phobius"/>
    </source>
</evidence>
<evidence type="ECO:0000313" key="3">
    <source>
        <dbReference type="Proteomes" id="UP000094828"/>
    </source>
</evidence>
<keyword evidence="1" id="KW-0812">Transmembrane</keyword>
<protein>
    <submittedName>
        <fullName evidence="2">Uncharacterized protein</fullName>
    </submittedName>
</protein>
<dbReference type="Proteomes" id="UP000094828">
    <property type="component" value="Unassembled WGS sequence"/>
</dbReference>
<dbReference type="RefSeq" id="WP_068851241.1">
    <property type="nucleotide sequence ID" value="NZ_LYDR01000151.1"/>
</dbReference>
<keyword evidence="1" id="KW-1133">Transmembrane helix</keyword>
<sequence>MATGTEDVILAPRPKRRVSRTLMILGIVGGVGLLGCCGMGLIFNNVMNPSLVNQPEQVQEELAKVMELNVPEGFTPDSAQSMDNFLFLMRAIFYRQQDGRGWLRIFQFQPRAIGPDIGKKPTPFEAALEQVDSNYPQLEPLNAPEEQIVKRLIGNREVPIRILEGEAMTSRTRYVQITARFPGKVGDIDIKFQIEANLWNDEKTAALIDQIK</sequence>
<name>A0A1C3E6H6_9PLAN</name>
<organism evidence="2 3">
    <name type="scientific">Planctopirus hydrillae</name>
    <dbReference type="NCBI Taxonomy" id="1841610"/>
    <lineage>
        <taxon>Bacteria</taxon>
        <taxon>Pseudomonadati</taxon>
        <taxon>Planctomycetota</taxon>
        <taxon>Planctomycetia</taxon>
        <taxon>Planctomycetales</taxon>
        <taxon>Planctomycetaceae</taxon>
        <taxon>Planctopirus</taxon>
    </lineage>
</organism>
<keyword evidence="1" id="KW-0472">Membrane</keyword>
<feature type="transmembrane region" description="Helical" evidence="1">
    <location>
        <begin position="22"/>
        <end position="43"/>
    </location>
</feature>
<proteinExistence type="predicted"/>
<dbReference type="EMBL" id="LYDR01000151">
    <property type="protein sequence ID" value="ODA28848.1"/>
    <property type="molecule type" value="Genomic_DNA"/>
</dbReference>
<accession>A0A1C3E6H6</accession>
<reference evidence="2 3" key="1">
    <citation type="submission" date="2016-05" db="EMBL/GenBank/DDBJ databases">
        <title>Genomic and physiological characterization of Planctopirus sp. isolated from fresh water lake.</title>
        <authorList>
            <person name="Subhash Y."/>
            <person name="Ramana C."/>
        </authorList>
    </citation>
    <scope>NUCLEOTIDE SEQUENCE [LARGE SCALE GENOMIC DNA]</scope>
    <source>
        <strain evidence="2 3">JC280</strain>
    </source>
</reference>
<evidence type="ECO:0000313" key="2">
    <source>
        <dbReference type="EMBL" id="ODA28848.1"/>
    </source>
</evidence>